<organism evidence="2 3">
    <name type="scientific">Streptomyces virginiae</name>
    <name type="common">Streptomyces cinnamonensis</name>
    <dbReference type="NCBI Taxonomy" id="1961"/>
    <lineage>
        <taxon>Bacteria</taxon>
        <taxon>Bacillati</taxon>
        <taxon>Actinomycetota</taxon>
        <taxon>Actinomycetes</taxon>
        <taxon>Kitasatosporales</taxon>
        <taxon>Streptomycetaceae</taxon>
        <taxon>Streptomyces</taxon>
    </lineage>
</organism>
<dbReference type="GeneID" id="86957596"/>
<protein>
    <recommendedName>
        <fullName evidence="1">AB hydrolase-1 domain-containing protein</fullName>
    </recommendedName>
</protein>
<dbReference type="InterPro" id="IPR050266">
    <property type="entry name" value="AB_hydrolase_sf"/>
</dbReference>
<dbReference type="Proteomes" id="UP000660554">
    <property type="component" value="Unassembled WGS sequence"/>
</dbReference>
<evidence type="ECO:0000259" key="1">
    <source>
        <dbReference type="Pfam" id="PF00561"/>
    </source>
</evidence>
<evidence type="ECO:0000313" key="2">
    <source>
        <dbReference type="EMBL" id="GHI11886.1"/>
    </source>
</evidence>
<comment type="caution">
    <text evidence="2">The sequence shown here is derived from an EMBL/GenBank/DDBJ whole genome shotgun (WGS) entry which is preliminary data.</text>
</comment>
<dbReference type="PANTHER" id="PTHR43798:SF33">
    <property type="entry name" value="HYDROLASE, PUTATIVE (AFU_ORTHOLOGUE AFUA_2G14860)-RELATED"/>
    <property type="match status" value="1"/>
</dbReference>
<dbReference type="RefSeq" id="WP_030651581.1">
    <property type="nucleotide sequence ID" value="NZ_BMRU01000030.1"/>
</dbReference>
<accession>A0ABQ3NGK9</accession>
<reference evidence="3" key="1">
    <citation type="submission" date="2020-09" db="EMBL/GenBank/DDBJ databases">
        <title>Whole genome shotgun sequence of Streptomyces cinnamonensis NBRC 15873.</title>
        <authorList>
            <person name="Komaki H."/>
            <person name="Tamura T."/>
        </authorList>
    </citation>
    <scope>NUCLEOTIDE SEQUENCE [LARGE SCALE GENOMIC DNA]</scope>
    <source>
        <strain evidence="3">NBRC 15873</strain>
    </source>
</reference>
<dbReference type="InterPro" id="IPR029058">
    <property type="entry name" value="AB_hydrolase_fold"/>
</dbReference>
<dbReference type="PANTHER" id="PTHR43798">
    <property type="entry name" value="MONOACYLGLYCEROL LIPASE"/>
    <property type="match status" value="1"/>
</dbReference>
<name>A0ABQ3NGK9_STRVG</name>
<dbReference type="EMBL" id="BNDV01000002">
    <property type="protein sequence ID" value="GHI11886.1"/>
    <property type="molecule type" value="Genomic_DNA"/>
</dbReference>
<feature type="domain" description="AB hydrolase-1" evidence="1">
    <location>
        <begin position="63"/>
        <end position="312"/>
    </location>
</feature>
<proteinExistence type="predicted"/>
<evidence type="ECO:0000313" key="3">
    <source>
        <dbReference type="Proteomes" id="UP000660554"/>
    </source>
</evidence>
<gene>
    <name evidence="2" type="ORF">Scinn_13490</name>
</gene>
<dbReference type="Pfam" id="PF00561">
    <property type="entry name" value="Abhydrolase_1"/>
    <property type="match status" value="1"/>
</dbReference>
<dbReference type="InterPro" id="IPR000073">
    <property type="entry name" value="AB_hydrolase_1"/>
</dbReference>
<keyword evidence="3" id="KW-1185">Reference proteome</keyword>
<dbReference type="Gene3D" id="3.40.50.1820">
    <property type="entry name" value="alpha/beta hydrolase"/>
    <property type="match status" value="1"/>
</dbReference>
<dbReference type="SUPFAM" id="SSF53474">
    <property type="entry name" value="alpha/beta-Hydrolases"/>
    <property type="match status" value="1"/>
</dbReference>
<sequence length="390" mass="42990">MLIKAVDHEVKHASTLPVNEGEVIKLFVRERDGTKNPTKRSAVLMLHGRSVPVLPGADLGTGEYNWMQFLAKAGFDVFAMDLQGHGRSPRPAVMNEPCNTNAAQQAKLLHDGHPLPGPCTPSYAKHLGDSASDWAEVHTVVEYIKAERGVEKVALFGWSAAAVALGPYAIQYPDNVSSLFLLAPVFRPDGPASKPGTKWERPDALPPPPSLWTYPMNLTGRDGFEDAWDKELGCGDEQREEGMVETVWAAIMESDVVGRNWGPPVSGVPSGVLRYRNPFWWGWNKAGAKVDNVLGHKVPVLIVVGEHDKTVNSVPGTNPFLSVTELYKAVPGPKKMHFEVACAGHQIPWERVVKHVHHLSRKWLKHTEIDGHTKGTFFMDTDGDYTEQPL</sequence>